<evidence type="ECO:0000256" key="1">
    <source>
        <dbReference type="SAM" id="MobiDB-lite"/>
    </source>
</evidence>
<dbReference type="EMBL" id="CAAALY010246587">
    <property type="protein sequence ID" value="VEL33870.1"/>
    <property type="molecule type" value="Genomic_DNA"/>
</dbReference>
<dbReference type="GO" id="GO:0046983">
    <property type="term" value="F:protein dimerization activity"/>
    <property type="evidence" value="ECO:0007669"/>
    <property type="project" value="InterPro"/>
</dbReference>
<proteinExistence type="predicted"/>
<evidence type="ECO:0000259" key="2">
    <source>
        <dbReference type="PROSITE" id="PS50888"/>
    </source>
</evidence>
<comment type="caution">
    <text evidence="3">The sequence shown here is derived from an EMBL/GenBank/DDBJ whole genome shotgun (WGS) entry which is preliminary data.</text>
</comment>
<evidence type="ECO:0000313" key="3">
    <source>
        <dbReference type="EMBL" id="VEL33870.1"/>
    </source>
</evidence>
<reference evidence="3" key="1">
    <citation type="submission" date="2018-11" db="EMBL/GenBank/DDBJ databases">
        <authorList>
            <consortium name="Pathogen Informatics"/>
        </authorList>
    </citation>
    <scope>NUCLEOTIDE SEQUENCE</scope>
</reference>
<dbReference type="InterPro" id="IPR011598">
    <property type="entry name" value="bHLH_dom"/>
</dbReference>
<dbReference type="PROSITE" id="PS50888">
    <property type="entry name" value="BHLH"/>
    <property type="match status" value="1"/>
</dbReference>
<name>A0A448XD06_9PLAT</name>
<feature type="domain" description="BHLH" evidence="2">
    <location>
        <begin position="1"/>
        <end position="36"/>
    </location>
</feature>
<sequence length="432" mass="49262">MPEVPPGDSPTEPGNSSHKLSKIETLRLAKNYIELLNEIIHGNDSVLATRMASQLNCHFSRSVVNHLGITQSNFVTDPLASKTLTKPPPKIREGSNIVRQQVSHKNLWCSQFPWPTLKERDEEISGRERRKHQFSALPQNQQNLRHSNEEKRATVTYNFITNGSNSLNQNRHNLSPYFSNKTRNLVPFRESALWSEQACPSYSSTCPLEKASNTENITYPSYEARHNTNSFCNDSRDSTYQIRIKKLDITQNKAERQEHDIFHRLNEEPFSSLNSETSSSFTLIEKDHHVHHRQQNKEGEPPETSAIPFRELANCTKSNDFQAPTDDSELCSLANAKASNNSYLSSITVGYNSDASYFYQNQPCFDDKTRFHKYVYNRPFSDVNMQATSLTDTESPANSLLPYQCSPNFPLTYSSSTVHSLINAHTYTNHYA</sequence>
<accession>A0A448XD06</accession>
<protein>
    <recommendedName>
        <fullName evidence="2">BHLH domain-containing protein</fullName>
    </recommendedName>
</protein>
<feature type="region of interest" description="Disordered" evidence="1">
    <location>
        <begin position="1"/>
        <end position="20"/>
    </location>
</feature>
<organism evidence="3 4">
    <name type="scientific">Protopolystoma xenopodis</name>
    <dbReference type="NCBI Taxonomy" id="117903"/>
    <lineage>
        <taxon>Eukaryota</taxon>
        <taxon>Metazoa</taxon>
        <taxon>Spiralia</taxon>
        <taxon>Lophotrochozoa</taxon>
        <taxon>Platyhelminthes</taxon>
        <taxon>Monogenea</taxon>
        <taxon>Polyopisthocotylea</taxon>
        <taxon>Polystomatidea</taxon>
        <taxon>Polystomatidae</taxon>
        <taxon>Protopolystoma</taxon>
    </lineage>
</organism>
<dbReference type="InterPro" id="IPR036638">
    <property type="entry name" value="HLH_DNA-bd_sf"/>
</dbReference>
<dbReference type="Proteomes" id="UP000784294">
    <property type="component" value="Unassembled WGS sequence"/>
</dbReference>
<dbReference type="Gene3D" id="4.10.280.10">
    <property type="entry name" value="Helix-loop-helix DNA-binding domain"/>
    <property type="match status" value="1"/>
</dbReference>
<evidence type="ECO:0000313" key="4">
    <source>
        <dbReference type="Proteomes" id="UP000784294"/>
    </source>
</evidence>
<dbReference type="AlphaFoldDB" id="A0A448XD06"/>
<keyword evidence="4" id="KW-1185">Reference proteome</keyword>
<gene>
    <name evidence="3" type="ORF">PXEA_LOCUS27310</name>
</gene>
<dbReference type="OrthoDB" id="10039134at2759"/>